<dbReference type="Proteomes" id="UP000708208">
    <property type="component" value="Unassembled WGS sequence"/>
</dbReference>
<reference evidence="1" key="1">
    <citation type="submission" date="2021-06" db="EMBL/GenBank/DDBJ databases">
        <authorList>
            <person name="Hodson N. C."/>
            <person name="Mongue J. A."/>
            <person name="Jaron S. K."/>
        </authorList>
    </citation>
    <scope>NUCLEOTIDE SEQUENCE</scope>
</reference>
<sequence length="87" mass="9718">MLRHSVPFGIKLYGITGRSICAMPLDRVLEGQIEALIKIFLGSSLLAGRNPYDKRRLSELSGLPETCEGVSEDEKRNFILPDRLQST</sequence>
<keyword evidence="2" id="KW-1185">Reference proteome</keyword>
<evidence type="ECO:0000313" key="1">
    <source>
        <dbReference type="EMBL" id="CAG7659927.1"/>
    </source>
</evidence>
<dbReference type="AlphaFoldDB" id="A0A8J2NJ83"/>
<dbReference type="EMBL" id="CAJVCH010007203">
    <property type="protein sequence ID" value="CAG7659927.1"/>
    <property type="molecule type" value="Genomic_DNA"/>
</dbReference>
<proteinExistence type="predicted"/>
<organism evidence="1 2">
    <name type="scientific">Allacma fusca</name>
    <dbReference type="NCBI Taxonomy" id="39272"/>
    <lineage>
        <taxon>Eukaryota</taxon>
        <taxon>Metazoa</taxon>
        <taxon>Ecdysozoa</taxon>
        <taxon>Arthropoda</taxon>
        <taxon>Hexapoda</taxon>
        <taxon>Collembola</taxon>
        <taxon>Symphypleona</taxon>
        <taxon>Sminthuridae</taxon>
        <taxon>Allacma</taxon>
    </lineage>
</organism>
<gene>
    <name evidence="1" type="ORF">AFUS01_LOCUS1294</name>
</gene>
<accession>A0A8J2NJ83</accession>
<comment type="caution">
    <text evidence="1">The sequence shown here is derived from an EMBL/GenBank/DDBJ whole genome shotgun (WGS) entry which is preliminary data.</text>
</comment>
<evidence type="ECO:0000313" key="2">
    <source>
        <dbReference type="Proteomes" id="UP000708208"/>
    </source>
</evidence>
<name>A0A8J2NJ83_9HEXA</name>
<protein>
    <submittedName>
        <fullName evidence="1">Uncharacterized protein</fullName>
    </submittedName>
</protein>